<gene>
    <name evidence="1" type="ORF">LCGC14_1020060</name>
</gene>
<dbReference type="EMBL" id="LAZR01004069">
    <property type="protein sequence ID" value="KKN12083.1"/>
    <property type="molecule type" value="Genomic_DNA"/>
</dbReference>
<proteinExistence type="predicted"/>
<dbReference type="AlphaFoldDB" id="A0A0F9R3M0"/>
<name>A0A0F9R3M0_9ZZZZ</name>
<reference evidence="1" key="1">
    <citation type="journal article" date="2015" name="Nature">
        <title>Complex archaea that bridge the gap between prokaryotes and eukaryotes.</title>
        <authorList>
            <person name="Spang A."/>
            <person name="Saw J.H."/>
            <person name="Jorgensen S.L."/>
            <person name="Zaremba-Niedzwiedzka K."/>
            <person name="Martijn J."/>
            <person name="Lind A.E."/>
            <person name="van Eijk R."/>
            <person name="Schleper C."/>
            <person name="Guy L."/>
            <person name="Ettema T.J."/>
        </authorList>
    </citation>
    <scope>NUCLEOTIDE SEQUENCE</scope>
</reference>
<accession>A0A0F9R3M0</accession>
<organism evidence="1">
    <name type="scientific">marine sediment metagenome</name>
    <dbReference type="NCBI Taxonomy" id="412755"/>
    <lineage>
        <taxon>unclassified sequences</taxon>
        <taxon>metagenomes</taxon>
        <taxon>ecological metagenomes</taxon>
    </lineage>
</organism>
<evidence type="ECO:0000313" key="1">
    <source>
        <dbReference type="EMBL" id="KKN12083.1"/>
    </source>
</evidence>
<comment type="caution">
    <text evidence="1">The sequence shown here is derived from an EMBL/GenBank/DDBJ whole genome shotgun (WGS) entry which is preliminary data.</text>
</comment>
<protein>
    <submittedName>
        <fullName evidence="1">Uncharacterized protein</fullName>
    </submittedName>
</protein>
<sequence length="389" mass="45956">MRRPNNSNLIEENEQHKQKAQYLTLHKNYKEVIECYKKIAKNFKIERKIEKDVAAKRSLKSKLKWIKKTIKDLKTVSDSFNGILSKEKDFFFKDLQEYYYFIENLDINHDDHEEDGVFENLDNVEVEVDFEQFDSYNIVSSENKFDELLALNDELLNPKKNCYSCKSVITLNDMKLVNLSIPEEHLRSLFESPYVEFYCCDCFEMKSPFWIVGDLISFLSLLEKNIKYQIERIWNSNIWTSSCKIDELKSYLKEVIKIKNNEHSDLTQDNNLISLIKGYVPDFILEDSTIIIKKTVLYHKFEDYEKAIILLGLTSPIYGDLVVGDGSIVIPKRFQTPDFSKAIGILYKRVRRSNRFYLTEFGDRKISQIEKKINAFVRLSHTFKAVFNF</sequence>